<organism evidence="2 3">
    <name type="scientific">Pseudomonas pohangensis</name>
    <dbReference type="NCBI Taxonomy" id="364197"/>
    <lineage>
        <taxon>Bacteria</taxon>
        <taxon>Pseudomonadati</taxon>
        <taxon>Pseudomonadota</taxon>
        <taxon>Gammaproteobacteria</taxon>
        <taxon>Pseudomonadales</taxon>
        <taxon>Pseudomonadaceae</taxon>
        <taxon>Pseudomonas</taxon>
    </lineage>
</organism>
<dbReference type="InterPro" id="IPR002931">
    <property type="entry name" value="Transglutaminase-like"/>
</dbReference>
<dbReference type="OrthoDB" id="9804872at2"/>
<sequence>MSIHVALHHVTHYRYDRAIQLGPQSVRLRPAPHSRTRILSYALKVSPGEHFINWQQDPQGNYLARLVFPEKTREFRVEVDLVAEMAVFNPFDYFLEPYAEKAPFSYTEGEAVELAPYLVKLPATPEFKRYLADISRTPVPTNDFLVALNQKLSRDIKYLIRMEPGVQTPEETLSKGSGSCRDSAWLLVQLLRHLGLAARFVSGYLIQLTADVKSLDGPSGTEVDFTDLHAWCEVYLPGAGWIGLDPTSGLFAGEGHIPLACSPEPSSAAPISGLVDECECEFEHVMRIERVWEAPRVTKPYSDAQWQAILALGKQVDSDLQKADVRLTMGGEPTFVALDYPDDAEWNTAALGPNKRRLAAELYQRMRAEYAPQSLVHFGQGKWYPGEQLPRWSLNCFWRRDGQPIWHDPQLIADEQTDYAANAKLAARFLDNLAKRLGLTGEHIFPAYEDWLYYLWRESSLPINVTPEDARLSDAMERKRLRQVFQQGLHKVIGHVLPLGRNALQSEWQSSSWFLREKHCRLLPGDSAMGYRLPLDSQPWVKKSDFPYINPADPSVAQPGLPAAAQLQQQVAGLQDAGPASEAPARTAASITRTALCAEPRDGRLYLFMPPLERLEDYLQLVAAIEATAAELQCPVLLEGYEPPIDPRLLNFRVTPDPGVIEVNIHPSASWDDLVQRTEFLYAAARQTRLSSEKFMIDGRHTGTGGGNHFVLGGATPADSPFLRRPDLLRSLISYWHNHPSLSYLFSGLFIGPTSQAPRVDEARNDSLYELEVAFAQMPEPGEECPPWLVDRLLRNLLIDVSGNTHRAEFCIDKLYSPDSASGRLGLLELRAFEMPPHAQMSLAQQLLLRALVARFWKTPYAPAKLTRWGTELHDRFLLAHFVEQDFADVLHELYASGYPLRAEWFAPHFEFRFPKIGDFAVKGISLELRQALEPWHVLGEEGGGGGAVRYVDSSLERVQVKLEGMAPDRYMLTCNGVPVPLRPSGKVGEFVGAVRYRAWQPANCLQPTIGVHAPLVFDLLDTWMQRSLGGCQYHVAHPGGRNHEALPVNAYEAESRRLERFFRHGHTPGLLVPRQPLANDDLPMTLDLRRV</sequence>
<feature type="domain" description="Transglutaminase-like" evidence="1">
    <location>
        <begin position="172"/>
        <end position="248"/>
    </location>
</feature>
<dbReference type="PANTHER" id="PTHR33490:SF1">
    <property type="entry name" value="SLL1233 PROTEIN"/>
    <property type="match status" value="1"/>
</dbReference>
<dbReference type="STRING" id="364197.SAMN05216296_0255"/>
<proteinExistence type="predicted"/>
<dbReference type="RefSeq" id="WP_090192706.1">
    <property type="nucleotide sequence ID" value="NZ_LT629785.1"/>
</dbReference>
<dbReference type="EMBL" id="LT629785">
    <property type="protein sequence ID" value="SDT88626.1"/>
    <property type="molecule type" value="Genomic_DNA"/>
</dbReference>
<evidence type="ECO:0000313" key="3">
    <source>
        <dbReference type="Proteomes" id="UP000243232"/>
    </source>
</evidence>
<dbReference type="Pfam" id="PF08379">
    <property type="entry name" value="Bact_transglu_N"/>
    <property type="match status" value="1"/>
</dbReference>
<dbReference type="PANTHER" id="PTHR33490">
    <property type="entry name" value="BLR5614 PROTEIN-RELATED"/>
    <property type="match status" value="1"/>
</dbReference>
<name>A0A1H2E0J1_9PSED</name>
<dbReference type="InterPro" id="IPR038765">
    <property type="entry name" value="Papain-like_cys_pep_sf"/>
</dbReference>
<reference evidence="3" key="1">
    <citation type="submission" date="2016-10" db="EMBL/GenBank/DDBJ databases">
        <authorList>
            <person name="Varghese N."/>
            <person name="Submissions S."/>
        </authorList>
    </citation>
    <scope>NUCLEOTIDE SEQUENCE [LARGE SCALE GENOMIC DNA]</scope>
    <source>
        <strain evidence="3">DSM 17875</strain>
    </source>
</reference>
<protein>
    <submittedName>
        <fullName evidence="2">Uncharacterized conserved protein, DUF2126 family</fullName>
    </submittedName>
</protein>
<dbReference type="SMART" id="SM00460">
    <property type="entry name" value="TGc"/>
    <property type="match status" value="1"/>
</dbReference>
<evidence type="ECO:0000313" key="2">
    <source>
        <dbReference type="EMBL" id="SDT88626.1"/>
    </source>
</evidence>
<dbReference type="InterPro" id="IPR013589">
    <property type="entry name" value="Bac_transglu_N"/>
</dbReference>
<dbReference type="Proteomes" id="UP000243232">
    <property type="component" value="Chromosome I"/>
</dbReference>
<gene>
    <name evidence="2" type="ORF">SAMN05216296_0255</name>
</gene>
<dbReference type="AlphaFoldDB" id="A0A1H2E0J1"/>
<dbReference type="SUPFAM" id="SSF54001">
    <property type="entry name" value="Cysteine proteinases"/>
    <property type="match status" value="1"/>
</dbReference>
<dbReference type="Gene3D" id="3.10.620.30">
    <property type="match status" value="1"/>
</dbReference>
<accession>A0A1H2E0J1</accession>
<dbReference type="Pfam" id="PF09899">
    <property type="entry name" value="DUF2126"/>
    <property type="match status" value="1"/>
</dbReference>
<evidence type="ECO:0000259" key="1">
    <source>
        <dbReference type="SMART" id="SM00460"/>
    </source>
</evidence>
<dbReference type="InterPro" id="IPR018667">
    <property type="entry name" value="DUF2126"/>
</dbReference>
<dbReference type="Pfam" id="PF01841">
    <property type="entry name" value="Transglut_core"/>
    <property type="match status" value="1"/>
</dbReference>
<keyword evidence="3" id="KW-1185">Reference proteome</keyword>